<accession>Q2QWA6</accession>
<reference evidence="1" key="2">
    <citation type="submission" date="2005-04" db="EMBL/GenBank/DDBJ databases">
        <authorList>
            <person name="Buell C.R."/>
            <person name="Wing R.A."/>
            <person name="McCombie W.A."/>
            <person name="Ouyang S."/>
        </authorList>
    </citation>
    <scope>NUCLEOTIDE SEQUENCE</scope>
</reference>
<dbReference type="AlphaFoldDB" id="Q2QWA6"/>
<reference evidence="1" key="1">
    <citation type="journal article" date="2005" name="BMC Biol.">
        <title>The sequence of rice chromosomes 11 and 12, rich in disease resistance genes and recent gene duplications.</title>
        <authorList>
            <consortium name="The rice chromosomes 11 and 12 sequencing consortia"/>
        </authorList>
    </citation>
    <scope>NUCLEOTIDE SEQUENCE [LARGE SCALE GENOMIC DNA]</scope>
</reference>
<evidence type="ECO:0000313" key="1">
    <source>
        <dbReference type="EMBL" id="ABA96083.1"/>
    </source>
</evidence>
<gene>
    <name evidence="1" type="ordered locus">LOC_Os12g10010</name>
</gene>
<sequence>MAVHVTRWLLAVTIQDTVDEGKKGERDLTEHSCGQHDLGGMTMRLREDSESVIPVVLRDDGRVAKHILVPAKLVVVEARRGLDWSGGKQRLEGGERRRNLGAVVRELFRGAIEHSEGKNERGRPGGAFYGLRVEGGKRHKMGRHDGGECLGGDASWVDGRKGLPAVVHEGGGADKLHHNLAYKVTKLGRRARVALSGSWKRWWLWEDGESVVLVVFGDDGRVAELLLVTTKLAVVEA</sequence>
<proteinExistence type="predicted"/>
<dbReference type="EMBL" id="DP000011">
    <property type="protein sequence ID" value="ABA96083.1"/>
    <property type="molecule type" value="Genomic_DNA"/>
</dbReference>
<name>Q2QWA6_ORYSJ</name>
<protein>
    <submittedName>
        <fullName evidence="1">Uncharacterized protein</fullName>
    </submittedName>
</protein>
<reference evidence="1" key="3">
    <citation type="submission" date="2006-01" db="EMBL/GenBank/DDBJ databases">
        <authorList>
            <person name="Buell R."/>
        </authorList>
    </citation>
    <scope>NUCLEOTIDE SEQUENCE</scope>
</reference>
<organism evidence="1">
    <name type="scientific">Oryza sativa subsp. japonica</name>
    <name type="common">Rice</name>
    <dbReference type="NCBI Taxonomy" id="39947"/>
    <lineage>
        <taxon>Eukaryota</taxon>
        <taxon>Viridiplantae</taxon>
        <taxon>Streptophyta</taxon>
        <taxon>Embryophyta</taxon>
        <taxon>Tracheophyta</taxon>
        <taxon>Spermatophyta</taxon>
        <taxon>Magnoliopsida</taxon>
        <taxon>Liliopsida</taxon>
        <taxon>Poales</taxon>
        <taxon>Poaceae</taxon>
        <taxon>BOP clade</taxon>
        <taxon>Oryzoideae</taxon>
        <taxon>Oryzeae</taxon>
        <taxon>Oryzinae</taxon>
        <taxon>Oryza</taxon>
        <taxon>Oryza sativa</taxon>
    </lineage>
</organism>